<dbReference type="SUPFAM" id="SSF53850">
    <property type="entry name" value="Periplasmic binding protein-like II"/>
    <property type="match status" value="1"/>
</dbReference>
<dbReference type="PANTHER" id="PTHR30290">
    <property type="entry name" value="PERIPLASMIC BINDING COMPONENT OF ABC TRANSPORTER"/>
    <property type="match status" value="1"/>
</dbReference>
<evidence type="ECO:0000313" key="5">
    <source>
        <dbReference type="EMBL" id="MFD1246854.1"/>
    </source>
</evidence>
<organism evidence="5 6">
    <name type="scientific">Nocardioides ginsengisoli</name>
    <dbReference type="NCBI Taxonomy" id="363868"/>
    <lineage>
        <taxon>Bacteria</taxon>
        <taxon>Bacillati</taxon>
        <taxon>Actinomycetota</taxon>
        <taxon>Actinomycetes</taxon>
        <taxon>Propionibacteriales</taxon>
        <taxon>Nocardioidaceae</taxon>
        <taxon>Nocardioides</taxon>
    </lineage>
</organism>
<protein>
    <submittedName>
        <fullName evidence="5">ABC transporter substrate-binding protein</fullName>
    </submittedName>
</protein>
<gene>
    <name evidence="5" type="ORF">ACFQ3F_03545</name>
</gene>
<dbReference type="Pfam" id="PF00496">
    <property type="entry name" value="SBP_bac_5"/>
    <property type="match status" value="1"/>
</dbReference>
<dbReference type="InterPro" id="IPR000914">
    <property type="entry name" value="SBP_5_dom"/>
</dbReference>
<dbReference type="Proteomes" id="UP001597229">
    <property type="component" value="Unassembled WGS sequence"/>
</dbReference>
<evidence type="ECO:0000256" key="2">
    <source>
        <dbReference type="ARBA" id="ARBA00005695"/>
    </source>
</evidence>
<dbReference type="Gene3D" id="3.40.190.10">
    <property type="entry name" value="Periplasmic binding protein-like II"/>
    <property type="match status" value="1"/>
</dbReference>
<evidence type="ECO:0000256" key="1">
    <source>
        <dbReference type="ARBA" id="ARBA00004193"/>
    </source>
</evidence>
<dbReference type="CDD" id="cd00995">
    <property type="entry name" value="PBP2_NikA_DppA_OppA_like"/>
    <property type="match status" value="1"/>
</dbReference>
<evidence type="ECO:0000256" key="3">
    <source>
        <dbReference type="ARBA" id="ARBA00022729"/>
    </source>
</evidence>
<keyword evidence="3" id="KW-0732">Signal</keyword>
<sequence>MPKLKWGLPYGEPNTIDPPNTAYYSSALVAMNLCDPLLRLNPDYSISDGLASLETPNPTTLRLTLREGVKFWDGKPLTSADVVWSLEHAQASIVGFLYRNVKSIVAVDVATVDINLTQPDALLPKELASFGAGIQQKAFSEKAGQKLGSPSTGVMCTGAFELESWKPGAGITLTANPDYWDDAHRARAKSVTLSFLTDSTALAQALTTGEIDGAYEVPASAVPALRSTSVGRLTLGSPSQQYVGLSPMRTDGPLATAELRKAFYMTINRADIARVPFHNAAEPNYTAINTDAWDNPSTGSAGRDLWSAAYKPFAQERKDWGGKAAIAEAGKLARSAGYDGAPITLAVPAGDTALGQTALLIQESAKKAGFIVKIRSLDPASYSAATTDPAARKDIDMYLNLSFNVAPDPAEAVETFMPGTYFNFIGYDNEDVTRLVKDSRSATDRVTVAKSLIAAQAEYEKNYGFQALVQLSEISFLREGLGGMTTSFAYLSGPSLAEIGPSK</sequence>
<reference evidence="6" key="1">
    <citation type="journal article" date="2019" name="Int. J. Syst. Evol. Microbiol.">
        <title>The Global Catalogue of Microorganisms (GCM) 10K type strain sequencing project: providing services to taxonomists for standard genome sequencing and annotation.</title>
        <authorList>
            <consortium name="The Broad Institute Genomics Platform"/>
            <consortium name="The Broad Institute Genome Sequencing Center for Infectious Disease"/>
            <person name="Wu L."/>
            <person name="Ma J."/>
        </authorList>
    </citation>
    <scope>NUCLEOTIDE SEQUENCE [LARGE SCALE GENOMIC DNA]</scope>
    <source>
        <strain evidence="6">CCUG 52478</strain>
    </source>
</reference>
<accession>A0ABW3VX05</accession>
<dbReference type="PIRSF" id="PIRSF002741">
    <property type="entry name" value="MppA"/>
    <property type="match status" value="1"/>
</dbReference>
<dbReference type="EMBL" id="JBHTLX010000005">
    <property type="protein sequence ID" value="MFD1246854.1"/>
    <property type="molecule type" value="Genomic_DNA"/>
</dbReference>
<dbReference type="InterPro" id="IPR023765">
    <property type="entry name" value="SBP_5_CS"/>
</dbReference>
<name>A0ABW3VX05_9ACTN</name>
<dbReference type="InterPro" id="IPR039424">
    <property type="entry name" value="SBP_5"/>
</dbReference>
<dbReference type="PROSITE" id="PS01040">
    <property type="entry name" value="SBP_BACTERIAL_5"/>
    <property type="match status" value="1"/>
</dbReference>
<dbReference type="PANTHER" id="PTHR30290:SF38">
    <property type="entry name" value="D,D-DIPEPTIDE-BINDING PERIPLASMIC PROTEIN DDPA-RELATED"/>
    <property type="match status" value="1"/>
</dbReference>
<dbReference type="InterPro" id="IPR030678">
    <property type="entry name" value="Peptide/Ni-bd"/>
</dbReference>
<dbReference type="RefSeq" id="WP_367917670.1">
    <property type="nucleotide sequence ID" value="NZ_BAABAC010000005.1"/>
</dbReference>
<proteinExistence type="inferred from homology"/>
<dbReference type="Gene3D" id="3.10.105.10">
    <property type="entry name" value="Dipeptide-binding Protein, Domain 3"/>
    <property type="match status" value="1"/>
</dbReference>
<keyword evidence="6" id="KW-1185">Reference proteome</keyword>
<evidence type="ECO:0000259" key="4">
    <source>
        <dbReference type="Pfam" id="PF00496"/>
    </source>
</evidence>
<feature type="domain" description="Solute-binding protein family 5" evidence="4">
    <location>
        <begin position="55"/>
        <end position="420"/>
    </location>
</feature>
<comment type="subcellular location">
    <subcellularLocation>
        <location evidence="1">Cell membrane</location>
        <topology evidence="1">Lipid-anchor</topology>
    </subcellularLocation>
</comment>
<comment type="similarity">
    <text evidence="2">Belongs to the bacterial solute-binding protein 5 family.</text>
</comment>
<dbReference type="Gene3D" id="3.90.76.10">
    <property type="entry name" value="Dipeptide-binding Protein, Domain 1"/>
    <property type="match status" value="1"/>
</dbReference>
<evidence type="ECO:0000313" key="6">
    <source>
        <dbReference type="Proteomes" id="UP001597229"/>
    </source>
</evidence>
<comment type="caution">
    <text evidence="5">The sequence shown here is derived from an EMBL/GenBank/DDBJ whole genome shotgun (WGS) entry which is preliminary data.</text>
</comment>